<dbReference type="InterPro" id="IPR051654">
    <property type="entry name" value="Meroterpenoid_MTases"/>
</dbReference>
<dbReference type="GO" id="GO:0016740">
    <property type="term" value="F:transferase activity"/>
    <property type="evidence" value="ECO:0007669"/>
    <property type="project" value="UniProtKB-KW"/>
</dbReference>
<sequence>MHRILNMQFFAVRRWTWAGYRETRILDPDVLKRHVIAVQTKAYTLHGFPCIRSFEFANDSPLHADCWNIGHELFQSTSDSFPVFLEPGAPVAVPELPPLTSLTCLTPLRGHVSVIHISLALGGLLSPLPGSVILGCHVSQRWKGLGERLRVSSVVGRRMFCHSPGSWRELWEAVFPEGNIKVDANLERRAHDSPDGAF</sequence>
<proteinExistence type="predicted"/>
<name>A0AAD7IDX8_9AGAR</name>
<dbReference type="PANTHER" id="PTHR35897:SF1">
    <property type="entry name" value="METHYLTRANSFERASE AUSD"/>
    <property type="match status" value="1"/>
</dbReference>
<keyword evidence="2" id="KW-0949">S-adenosyl-L-methionine</keyword>
<dbReference type="AlphaFoldDB" id="A0AAD7IDX8"/>
<keyword evidence="4" id="KW-1185">Reference proteome</keyword>
<evidence type="ECO:0000313" key="3">
    <source>
        <dbReference type="EMBL" id="KAJ7740918.1"/>
    </source>
</evidence>
<accession>A0AAD7IDX8</accession>
<gene>
    <name evidence="3" type="ORF">DFH07DRAFT_870196</name>
</gene>
<protein>
    <submittedName>
        <fullName evidence="3">Uncharacterized protein</fullName>
    </submittedName>
</protein>
<reference evidence="3" key="1">
    <citation type="submission" date="2023-03" db="EMBL/GenBank/DDBJ databases">
        <title>Massive genome expansion in bonnet fungi (Mycena s.s.) driven by repeated elements and novel gene families across ecological guilds.</title>
        <authorList>
            <consortium name="Lawrence Berkeley National Laboratory"/>
            <person name="Harder C.B."/>
            <person name="Miyauchi S."/>
            <person name="Viragh M."/>
            <person name="Kuo A."/>
            <person name="Thoen E."/>
            <person name="Andreopoulos B."/>
            <person name="Lu D."/>
            <person name="Skrede I."/>
            <person name="Drula E."/>
            <person name="Henrissat B."/>
            <person name="Morin E."/>
            <person name="Kohler A."/>
            <person name="Barry K."/>
            <person name="LaButti K."/>
            <person name="Morin E."/>
            <person name="Salamov A."/>
            <person name="Lipzen A."/>
            <person name="Mereny Z."/>
            <person name="Hegedus B."/>
            <person name="Baldrian P."/>
            <person name="Stursova M."/>
            <person name="Weitz H."/>
            <person name="Taylor A."/>
            <person name="Grigoriev I.V."/>
            <person name="Nagy L.G."/>
            <person name="Martin F."/>
            <person name="Kauserud H."/>
        </authorList>
    </citation>
    <scope>NUCLEOTIDE SEQUENCE</scope>
    <source>
        <strain evidence="3">CBHHK188m</strain>
    </source>
</reference>
<dbReference type="Proteomes" id="UP001215280">
    <property type="component" value="Unassembled WGS sequence"/>
</dbReference>
<comment type="caution">
    <text evidence="3">The sequence shown here is derived from an EMBL/GenBank/DDBJ whole genome shotgun (WGS) entry which is preliminary data.</text>
</comment>
<evidence type="ECO:0000256" key="2">
    <source>
        <dbReference type="ARBA" id="ARBA00022691"/>
    </source>
</evidence>
<evidence type="ECO:0000256" key="1">
    <source>
        <dbReference type="ARBA" id="ARBA00022679"/>
    </source>
</evidence>
<evidence type="ECO:0000313" key="4">
    <source>
        <dbReference type="Proteomes" id="UP001215280"/>
    </source>
</evidence>
<dbReference type="PANTHER" id="PTHR35897">
    <property type="entry name" value="METHYLTRANSFERASE AUSD"/>
    <property type="match status" value="1"/>
</dbReference>
<dbReference type="EMBL" id="JARJLG010000125">
    <property type="protein sequence ID" value="KAJ7740918.1"/>
    <property type="molecule type" value="Genomic_DNA"/>
</dbReference>
<keyword evidence="1" id="KW-0808">Transferase</keyword>
<organism evidence="3 4">
    <name type="scientific">Mycena maculata</name>
    <dbReference type="NCBI Taxonomy" id="230809"/>
    <lineage>
        <taxon>Eukaryota</taxon>
        <taxon>Fungi</taxon>
        <taxon>Dikarya</taxon>
        <taxon>Basidiomycota</taxon>
        <taxon>Agaricomycotina</taxon>
        <taxon>Agaricomycetes</taxon>
        <taxon>Agaricomycetidae</taxon>
        <taxon>Agaricales</taxon>
        <taxon>Marasmiineae</taxon>
        <taxon>Mycenaceae</taxon>
        <taxon>Mycena</taxon>
    </lineage>
</organism>